<evidence type="ECO:0000313" key="3">
    <source>
        <dbReference type="Proteomes" id="UP000243719"/>
    </source>
</evidence>
<dbReference type="GO" id="GO:0006032">
    <property type="term" value="P:chitin catabolic process"/>
    <property type="evidence" value="ECO:0007669"/>
    <property type="project" value="InterPro"/>
</dbReference>
<dbReference type="STRING" id="1770053.SAMN05216551_109180"/>
<dbReference type="SUPFAM" id="SSF53955">
    <property type="entry name" value="Lysozyme-like"/>
    <property type="match status" value="1"/>
</dbReference>
<organism evidence="2 3">
    <name type="scientific">Chitinasiproducens palmae</name>
    <dbReference type="NCBI Taxonomy" id="1770053"/>
    <lineage>
        <taxon>Bacteria</taxon>
        <taxon>Pseudomonadati</taxon>
        <taxon>Pseudomonadota</taxon>
        <taxon>Betaproteobacteria</taxon>
        <taxon>Burkholderiales</taxon>
        <taxon>Burkholderiaceae</taxon>
        <taxon>Chitinasiproducens</taxon>
    </lineage>
</organism>
<name>A0A1H2PSB3_9BURK</name>
<evidence type="ECO:0000313" key="2">
    <source>
        <dbReference type="EMBL" id="SDV49838.1"/>
    </source>
</evidence>
<dbReference type="InterPro" id="IPR000726">
    <property type="entry name" value="Glyco_hydro_19_cat"/>
</dbReference>
<dbReference type="Gene3D" id="1.10.530.10">
    <property type="match status" value="1"/>
</dbReference>
<dbReference type="RefSeq" id="WP_091910389.1">
    <property type="nucleotide sequence ID" value="NZ_FNLO01000009.1"/>
</dbReference>
<protein>
    <submittedName>
        <fullName evidence="2">Putative chitinase</fullName>
    </submittedName>
</protein>
<gene>
    <name evidence="2" type="ORF">SAMN05216551_109180</name>
</gene>
<proteinExistence type="predicted"/>
<dbReference type="OrthoDB" id="1242806at2"/>
<dbReference type="GO" id="GO:0004568">
    <property type="term" value="F:chitinase activity"/>
    <property type="evidence" value="ECO:0007669"/>
    <property type="project" value="InterPro"/>
</dbReference>
<feature type="domain" description="Glycoside hydrolase family 19 catalytic" evidence="1">
    <location>
        <begin position="111"/>
        <end position="169"/>
    </location>
</feature>
<dbReference type="Pfam" id="PF00182">
    <property type="entry name" value="Glyco_hydro_19"/>
    <property type="match status" value="1"/>
</dbReference>
<dbReference type="InterPro" id="IPR023346">
    <property type="entry name" value="Lysozyme-like_dom_sf"/>
</dbReference>
<dbReference type="InterPro" id="IPR052354">
    <property type="entry name" value="Cell_Wall_Dynamics_Protein"/>
</dbReference>
<accession>A0A1H2PSB3</accession>
<dbReference type="Proteomes" id="UP000243719">
    <property type="component" value="Unassembled WGS sequence"/>
</dbReference>
<keyword evidence="3" id="KW-1185">Reference proteome</keyword>
<dbReference type="EMBL" id="FNLO01000009">
    <property type="protein sequence ID" value="SDV49838.1"/>
    <property type="molecule type" value="Genomic_DNA"/>
</dbReference>
<reference evidence="3" key="1">
    <citation type="submission" date="2016-09" db="EMBL/GenBank/DDBJ databases">
        <authorList>
            <person name="Varghese N."/>
            <person name="Submissions S."/>
        </authorList>
    </citation>
    <scope>NUCLEOTIDE SEQUENCE [LARGE SCALE GENOMIC DNA]</scope>
    <source>
        <strain evidence="3">JS23</strain>
    </source>
</reference>
<dbReference type="AlphaFoldDB" id="A0A1H2PSB3"/>
<dbReference type="GO" id="GO:0016998">
    <property type="term" value="P:cell wall macromolecule catabolic process"/>
    <property type="evidence" value="ECO:0007669"/>
    <property type="project" value="InterPro"/>
</dbReference>
<sequence>MTPDLFRSATGLSASLAEKWAPIYTLAMAGYGIDTPLRQASFLAQAGHESAGFTAARESFNYSVAGLQATFGKRLSSMQCAALGRQPGESSVPLARQIQIANIVYGGRMGNVSANDGWRYRGGGHIQITGRDNYADAATDTGLDLSDNPDLIADPTACAVTACWYWQSNGCNTMADRYEFTRISKLINVGNPDSTVTPNGNAERLARWKAARAALGV</sequence>
<evidence type="ECO:0000259" key="1">
    <source>
        <dbReference type="Pfam" id="PF00182"/>
    </source>
</evidence>
<dbReference type="PANTHER" id="PTHR34408">
    <property type="entry name" value="FAMILY PROTEIN, PUTATIVE-RELATED"/>
    <property type="match status" value="1"/>
</dbReference>
<dbReference type="PANTHER" id="PTHR34408:SF1">
    <property type="entry name" value="GLYCOSYL HYDROLASE FAMILY 19 DOMAIN-CONTAINING PROTEIN HI_1415"/>
    <property type="match status" value="1"/>
</dbReference>